<evidence type="ECO:0008006" key="4">
    <source>
        <dbReference type="Google" id="ProtNLM"/>
    </source>
</evidence>
<accession>A0ABP9KK45</accession>
<gene>
    <name evidence="2" type="ORF">GCM10023318_42190</name>
</gene>
<keyword evidence="1" id="KW-1133">Transmembrane helix</keyword>
<dbReference type="Proteomes" id="UP001500603">
    <property type="component" value="Unassembled WGS sequence"/>
</dbReference>
<keyword evidence="3" id="KW-1185">Reference proteome</keyword>
<evidence type="ECO:0000313" key="2">
    <source>
        <dbReference type="EMBL" id="GAA5060569.1"/>
    </source>
</evidence>
<evidence type="ECO:0000256" key="1">
    <source>
        <dbReference type="SAM" id="Phobius"/>
    </source>
</evidence>
<protein>
    <recommendedName>
        <fullName evidence="4">Ig-like domain-containing protein</fullName>
    </recommendedName>
</protein>
<feature type="transmembrane region" description="Helical" evidence="1">
    <location>
        <begin position="90"/>
        <end position="111"/>
    </location>
</feature>
<comment type="caution">
    <text evidence="2">The sequence shown here is derived from an EMBL/GenBank/DDBJ whole genome shotgun (WGS) entry which is preliminary data.</text>
</comment>
<keyword evidence="1" id="KW-0812">Transmembrane</keyword>
<evidence type="ECO:0000313" key="3">
    <source>
        <dbReference type="Proteomes" id="UP001500603"/>
    </source>
</evidence>
<dbReference type="EMBL" id="BAABJM010000004">
    <property type="protein sequence ID" value="GAA5060569.1"/>
    <property type="molecule type" value="Genomic_DNA"/>
</dbReference>
<organism evidence="2 3">
    <name type="scientific">Nocardia callitridis</name>
    <dbReference type="NCBI Taxonomy" id="648753"/>
    <lineage>
        <taxon>Bacteria</taxon>
        <taxon>Bacillati</taxon>
        <taxon>Actinomycetota</taxon>
        <taxon>Actinomycetes</taxon>
        <taxon>Mycobacteriales</taxon>
        <taxon>Nocardiaceae</taxon>
        <taxon>Nocardia</taxon>
    </lineage>
</organism>
<name>A0ABP9KK45_9NOCA</name>
<sequence length="223" mass="23386">MYKNSDNRALENEHRLANPGFISEIRSVAAILVHNGMANDARQLPNNRGMARPVGYAFARTVKSPITRVYTFGEFGKLCDMIARKGIRGLIVASSTAAVLAAPGLATAAIIPPSTSTITLAGTTVTATASEISTDQPGGTVQCTLIIDGNEQSPTSERVVAPANFTLTGEVTDGDHLVINYCADYPEGSDTPASYPTVACAMVSLPAATVEERPNDRCFVPAG</sequence>
<reference evidence="3" key="1">
    <citation type="journal article" date="2019" name="Int. J. Syst. Evol. Microbiol.">
        <title>The Global Catalogue of Microorganisms (GCM) 10K type strain sequencing project: providing services to taxonomists for standard genome sequencing and annotation.</title>
        <authorList>
            <consortium name="The Broad Institute Genomics Platform"/>
            <consortium name="The Broad Institute Genome Sequencing Center for Infectious Disease"/>
            <person name="Wu L."/>
            <person name="Ma J."/>
        </authorList>
    </citation>
    <scope>NUCLEOTIDE SEQUENCE [LARGE SCALE GENOMIC DNA]</scope>
    <source>
        <strain evidence="3">JCM 18298</strain>
    </source>
</reference>
<proteinExistence type="predicted"/>
<keyword evidence="1" id="KW-0472">Membrane</keyword>